<sequence>MQAFVKNVQPAAVQIAIDWDQANQVARSPLGVAAIRGDRLTKTVAARLASAGGYVATNTADELDIVAEFPILGTSVGRLVVEVKARYSNRAIHRRAETQLRQAMRKTGSLLGLLVYGGPSDVRTKLMDDTRSQDSLFGEFDDGILVVSAEELVSWSDRQLIGELTRLRNAVVHGQR</sequence>
<organism evidence="1 2">
    <name type="scientific">Pseudonocardia adelaidensis</name>
    <dbReference type="NCBI Taxonomy" id="648754"/>
    <lineage>
        <taxon>Bacteria</taxon>
        <taxon>Bacillati</taxon>
        <taxon>Actinomycetota</taxon>
        <taxon>Actinomycetes</taxon>
        <taxon>Pseudonocardiales</taxon>
        <taxon>Pseudonocardiaceae</taxon>
        <taxon>Pseudonocardia</taxon>
    </lineage>
</organism>
<protein>
    <recommendedName>
        <fullName evidence="3">Restriction endonuclease</fullName>
    </recommendedName>
</protein>
<comment type="caution">
    <text evidence="1">The sequence shown here is derived from an EMBL/GenBank/DDBJ whole genome shotgun (WGS) entry which is preliminary data.</text>
</comment>
<evidence type="ECO:0000313" key="2">
    <source>
        <dbReference type="Proteomes" id="UP001500804"/>
    </source>
</evidence>
<proteinExistence type="predicted"/>
<keyword evidence="2" id="KW-1185">Reference proteome</keyword>
<reference evidence="2" key="1">
    <citation type="journal article" date="2019" name="Int. J. Syst. Evol. Microbiol.">
        <title>The Global Catalogue of Microorganisms (GCM) 10K type strain sequencing project: providing services to taxonomists for standard genome sequencing and annotation.</title>
        <authorList>
            <consortium name="The Broad Institute Genomics Platform"/>
            <consortium name="The Broad Institute Genome Sequencing Center for Infectious Disease"/>
            <person name="Wu L."/>
            <person name="Ma J."/>
        </authorList>
    </citation>
    <scope>NUCLEOTIDE SEQUENCE [LARGE SCALE GENOMIC DNA]</scope>
    <source>
        <strain evidence="2">JCM 18302</strain>
    </source>
</reference>
<dbReference type="Proteomes" id="UP001500804">
    <property type="component" value="Unassembled WGS sequence"/>
</dbReference>
<accession>A0ABP9NCA6</accession>
<evidence type="ECO:0008006" key="3">
    <source>
        <dbReference type="Google" id="ProtNLM"/>
    </source>
</evidence>
<name>A0ABP9NCA6_9PSEU</name>
<evidence type="ECO:0000313" key="1">
    <source>
        <dbReference type="EMBL" id="GAA5114464.1"/>
    </source>
</evidence>
<dbReference type="EMBL" id="BAABJO010000004">
    <property type="protein sequence ID" value="GAA5114464.1"/>
    <property type="molecule type" value="Genomic_DNA"/>
</dbReference>
<gene>
    <name evidence="1" type="ORF">GCM10023320_11660</name>
</gene>